<dbReference type="GO" id="GO:0016491">
    <property type="term" value="F:oxidoreductase activity"/>
    <property type="evidence" value="ECO:0007669"/>
    <property type="project" value="UniProtKB-KW"/>
</dbReference>
<evidence type="ECO:0000313" key="3">
    <source>
        <dbReference type="EMBL" id="NDW06946.1"/>
    </source>
</evidence>
<evidence type="ECO:0000256" key="1">
    <source>
        <dbReference type="ARBA" id="ARBA00023002"/>
    </source>
</evidence>
<comment type="caution">
    <text evidence="3">The sequence shown here is derived from an EMBL/GenBank/DDBJ whole genome shotgun (WGS) entry which is preliminary data.</text>
</comment>
<dbReference type="EMBL" id="JAAAMG010000022">
    <property type="protein sequence ID" value="NDW06946.1"/>
    <property type="molecule type" value="Genomic_DNA"/>
</dbReference>
<accession>A0A6N9TA57</accession>
<gene>
    <name evidence="3" type="ORF">GTK09_21255</name>
</gene>
<dbReference type="Pfam" id="PF01266">
    <property type="entry name" value="DAO"/>
    <property type="match status" value="1"/>
</dbReference>
<dbReference type="SUPFAM" id="SSF51905">
    <property type="entry name" value="FAD/NAD(P)-binding domain"/>
    <property type="match status" value="1"/>
</dbReference>
<dbReference type="RefSeq" id="WP_163465404.1">
    <property type="nucleotide sequence ID" value="NZ_JAAAMG010000022.1"/>
</dbReference>
<dbReference type="Gene3D" id="3.30.9.10">
    <property type="entry name" value="D-Amino Acid Oxidase, subunit A, domain 2"/>
    <property type="match status" value="1"/>
</dbReference>
<dbReference type="Proteomes" id="UP000469011">
    <property type="component" value="Unassembled WGS sequence"/>
</dbReference>
<keyword evidence="4" id="KW-1185">Reference proteome</keyword>
<evidence type="ECO:0000259" key="2">
    <source>
        <dbReference type="Pfam" id="PF01266"/>
    </source>
</evidence>
<feature type="domain" description="FAD dependent oxidoreductase" evidence="2">
    <location>
        <begin position="7"/>
        <end position="351"/>
    </location>
</feature>
<protein>
    <submittedName>
        <fullName evidence="3">FAD-dependent oxidoreductase</fullName>
    </submittedName>
</protein>
<organism evidence="3 4">
    <name type="scientific">Jiella pacifica</name>
    <dbReference type="NCBI Taxonomy" id="2696469"/>
    <lineage>
        <taxon>Bacteria</taxon>
        <taxon>Pseudomonadati</taxon>
        <taxon>Pseudomonadota</taxon>
        <taxon>Alphaproteobacteria</taxon>
        <taxon>Hyphomicrobiales</taxon>
        <taxon>Aurantimonadaceae</taxon>
        <taxon>Jiella</taxon>
    </lineage>
</organism>
<keyword evidence="1" id="KW-0560">Oxidoreductase</keyword>
<sequence>MTNRTADLLVIGGGIHGCSAALQAAMRGLDVVVIEKDTVARHASGVNAGGVRRLGRDYAEVPISQRSMEIWHRIGELLDDDCGFQRAPQIKVAETDADLQDLKDRAAHLRAMGFEHEVVLDRNELRTHLPAVSEHCVGGLASFDDGFALPYQTTFAFQRKARSLGVRFEENCRAQRVERVGSDFKVTTERGVFTGRKLLNCGGAWAGEIARQLGEGVSVEPTAPMMLVTSRMPRFCTAVVGNQSRPLSFKQMANGTVVIGGGRRGRALPETNVSELIFSELRQTAETAMAIFPIMRQASIVRSWAGIEGRMPDGIPVISASSTEEGAYHAFGFSSHGFQLGPGVGEIMGELIATGATNAPIAPFSITRFTPEP</sequence>
<dbReference type="InterPro" id="IPR036188">
    <property type="entry name" value="FAD/NAD-bd_sf"/>
</dbReference>
<proteinExistence type="predicted"/>
<dbReference type="Gene3D" id="3.50.50.60">
    <property type="entry name" value="FAD/NAD(P)-binding domain"/>
    <property type="match status" value="1"/>
</dbReference>
<dbReference type="AlphaFoldDB" id="A0A6N9TA57"/>
<evidence type="ECO:0000313" key="4">
    <source>
        <dbReference type="Proteomes" id="UP000469011"/>
    </source>
</evidence>
<dbReference type="InterPro" id="IPR006076">
    <property type="entry name" value="FAD-dep_OxRdtase"/>
</dbReference>
<dbReference type="PANTHER" id="PTHR13847:SF287">
    <property type="entry name" value="FAD-DEPENDENT OXIDOREDUCTASE DOMAIN-CONTAINING PROTEIN 1"/>
    <property type="match status" value="1"/>
</dbReference>
<dbReference type="GO" id="GO:0005737">
    <property type="term" value="C:cytoplasm"/>
    <property type="evidence" value="ECO:0007669"/>
    <property type="project" value="TreeGrafter"/>
</dbReference>
<name>A0A6N9TA57_9HYPH</name>
<dbReference type="PANTHER" id="PTHR13847">
    <property type="entry name" value="SARCOSINE DEHYDROGENASE-RELATED"/>
    <property type="match status" value="1"/>
</dbReference>
<reference evidence="3 4" key="1">
    <citation type="submission" date="2020-01" db="EMBL/GenBank/DDBJ databases">
        <title>Jiella pacifica sp. nov.</title>
        <authorList>
            <person name="Xue Z."/>
            <person name="Zhu S."/>
            <person name="Chen J."/>
            <person name="Yang J."/>
        </authorList>
    </citation>
    <scope>NUCLEOTIDE SEQUENCE [LARGE SCALE GENOMIC DNA]</scope>
    <source>
        <strain evidence="3 4">40Bstr34</strain>
    </source>
</reference>